<organism evidence="1 2">
    <name type="scientific">Rubus argutus</name>
    <name type="common">Southern blackberry</name>
    <dbReference type="NCBI Taxonomy" id="59490"/>
    <lineage>
        <taxon>Eukaryota</taxon>
        <taxon>Viridiplantae</taxon>
        <taxon>Streptophyta</taxon>
        <taxon>Embryophyta</taxon>
        <taxon>Tracheophyta</taxon>
        <taxon>Spermatophyta</taxon>
        <taxon>Magnoliopsida</taxon>
        <taxon>eudicotyledons</taxon>
        <taxon>Gunneridae</taxon>
        <taxon>Pentapetalae</taxon>
        <taxon>rosids</taxon>
        <taxon>fabids</taxon>
        <taxon>Rosales</taxon>
        <taxon>Rosaceae</taxon>
        <taxon>Rosoideae</taxon>
        <taxon>Rosoideae incertae sedis</taxon>
        <taxon>Rubus</taxon>
    </lineage>
</organism>
<dbReference type="Proteomes" id="UP001457282">
    <property type="component" value="Unassembled WGS sequence"/>
</dbReference>
<keyword evidence="2" id="KW-1185">Reference proteome</keyword>
<name>A0AAW1YRN8_RUBAR</name>
<evidence type="ECO:0000313" key="1">
    <source>
        <dbReference type="EMBL" id="KAK9951376.1"/>
    </source>
</evidence>
<comment type="caution">
    <text evidence="1">The sequence shown here is derived from an EMBL/GenBank/DDBJ whole genome shotgun (WGS) entry which is preliminary data.</text>
</comment>
<reference evidence="1 2" key="1">
    <citation type="journal article" date="2023" name="G3 (Bethesda)">
        <title>A chromosome-length genome assembly and annotation of blackberry (Rubus argutus, cv. 'Hillquist').</title>
        <authorList>
            <person name="Bruna T."/>
            <person name="Aryal R."/>
            <person name="Dudchenko O."/>
            <person name="Sargent D.J."/>
            <person name="Mead D."/>
            <person name="Buti M."/>
            <person name="Cavallini A."/>
            <person name="Hytonen T."/>
            <person name="Andres J."/>
            <person name="Pham M."/>
            <person name="Weisz D."/>
            <person name="Mascagni F."/>
            <person name="Usai G."/>
            <person name="Natali L."/>
            <person name="Bassil N."/>
            <person name="Fernandez G.E."/>
            <person name="Lomsadze A."/>
            <person name="Armour M."/>
            <person name="Olukolu B."/>
            <person name="Poorten T."/>
            <person name="Britton C."/>
            <person name="Davik J."/>
            <person name="Ashrafi H."/>
            <person name="Aiden E.L."/>
            <person name="Borodovsky M."/>
            <person name="Worthington M."/>
        </authorList>
    </citation>
    <scope>NUCLEOTIDE SEQUENCE [LARGE SCALE GENOMIC DNA]</scope>
    <source>
        <strain evidence="1">PI 553951</strain>
    </source>
</reference>
<dbReference type="EMBL" id="JBEDUW010000001">
    <property type="protein sequence ID" value="KAK9951376.1"/>
    <property type="molecule type" value="Genomic_DNA"/>
</dbReference>
<dbReference type="AlphaFoldDB" id="A0AAW1YRN8"/>
<evidence type="ECO:0000313" key="2">
    <source>
        <dbReference type="Proteomes" id="UP001457282"/>
    </source>
</evidence>
<gene>
    <name evidence="1" type="ORF">M0R45_006823</name>
</gene>
<sequence>MSVPLFSCIGKSGSSGMTQEPDGRSNLVMIEQDGRIQSGGAGLKVQSGGVGLEVQSEGAGLEGGGEGLEVQSGVGLEVQSDGMEMNLPIDLSQDHRYSFTHGFASFCGRPGGFSLSPAMTSQEVDNSINELVRGEISEENLCSNVTGPLASGSWEVRFNDFMAKFERTDRSSTTFDDIAPSLSGSQSLFEGRKVPSEFVLPLTSLAAKYSGGNLSSLFKEDNSLHQRHILTKELGYVLFSMEHESRTIHGLY</sequence>
<proteinExistence type="predicted"/>
<protein>
    <submittedName>
        <fullName evidence="1">Uncharacterized protein</fullName>
    </submittedName>
</protein>
<accession>A0AAW1YRN8</accession>